<sequence length="182" mass="18887">LEFALVRELGLGEGDRALVYGVLKLGVPGRGERTVACIDALEEAGVTVDYIEISDAVNADPTMGIPVVSAYIAAHPDVDLVITDHGGLTATLPTYLKAAGVKPGEVAGAGFDPTPAAAEGIREGYILAVWDQQQFLHGYLSVLQICLARKFMFSGLHIDTGAGVVNASNVEALAALADAGIR</sequence>
<dbReference type="InterPro" id="IPR025997">
    <property type="entry name" value="SBP_2_dom"/>
</dbReference>
<proteinExistence type="predicted"/>
<dbReference type="Gene3D" id="3.40.50.2300">
    <property type="match status" value="2"/>
</dbReference>
<dbReference type="AlphaFoldDB" id="X1Q1V2"/>
<comment type="caution">
    <text evidence="2">The sequence shown here is derived from an EMBL/GenBank/DDBJ whole genome shotgun (WGS) entry which is preliminary data.</text>
</comment>
<name>X1Q1V2_9ZZZZ</name>
<dbReference type="EMBL" id="BARV01037229">
    <property type="protein sequence ID" value="GAI48736.1"/>
    <property type="molecule type" value="Genomic_DNA"/>
</dbReference>
<reference evidence="2" key="1">
    <citation type="journal article" date="2014" name="Front. Microbiol.">
        <title>High frequency of phylogenetically diverse reductive dehalogenase-homologous genes in deep subseafloor sedimentary metagenomes.</title>
        <authorList>
            <person name="Kawai M."/>
            <person name="Futagami T."/>
            <person name="Toyoda A."/>
            <person name="Takaki Y."/>
            <person name="Nishi S."/>
            <person name="Hori S."/>
            <person name="Arai W."/>
            <person name="Tsubouchi T."/>
            <person name="Morono Y."/>
            <person name="Uchiyama I."/>
            <person name="Ito T."/>
            <person name="Fujiyama A."/>
            <person name="Inagaki F."/>
            <person name="Takami H."/>
        </authorList>
    </citation>
    <scope>NUCLEOTIDE SEQUENCE</scope>
    <source>
        <strain evidence="2">Expedition CK06-06</strain>
    </source>
</reference>
<evidence type="ECO:0000259" key="1">
    <source>
        <dbReference type="Pfam" id="PF13407"/>
    </source>
</evidence>
<dbReference type="Pfam" id="PF13407">
    <property type="entry name" value="Peripla_BP_4"/>
    <property type="match status" value="1"/>
</dbReference>
<feature type="non-terminal residue" evidence="2">
    <location>
        <position position="1"/>
    </location>
</feature>
<protein>
    <recommendedName>
        <fullName evidence="1">Periplasmic binding protein domain-containing protein</fullName>
    </recommendedName>
</protein>
<organism evidence="2">
    <name type="scientific">marine sediment metagenome</name>
    <dbReference type="NCBI Taxonomy" id="412755"/>
    <lineage>
        <taxon>unclassified sequences</taxon>
        <taxon>metagenomes</taxon>
        <taxon>ecological metagenomes</taxon>
    </lineage>
</organism>
<feature type="domain" description="Periplasmic binding protein" evidence="1">
    <location>
        <begin position="25"/>
        <end position="142"/>
    </location>
</feature>
<dbReference type="SUPFAM" id="SSF53822">
    <property type="entry name" value="Periplasmic binding protein-like I"/>
    <property type="match status" value="1"/>
</dbReference>
<accession>X1Q1V2</accession>
<dbReference type="InterPro" id="IPR028082">
    <property type="entry name" value="Peripla_BP_I"/>
</dbReference>
<evidence type="ECO:0000313" key="2">
    <source>
        <dbReference type="EMBL" id="GAI48736.1"/>
    </source>
</evidence>
<gene>
    <name evidence="2" type="ORF">S06H3_57650</name>
</gene>